<evidence type="ECO:0000313" key="3">
    <source>
        <dbReference type="Proteomes" id="UP001164439"/>
    </source>
</evidence>
<dbReference type="RefSeq" id="WP_269656768.1">
    <property type="nucleotide sequence ID" value="NZ_CP114413.1"/>
</dbReference>
<keyword evidence="1" id="KW-0812">Transmembrane</keyword>
<gene>
    <name evidence="2" type="ORF">STRCI_000110</name>
</gene>
<keyword evidence="3" id="KW-1185">Reference proteome</keyword>
<reference evidence="2" key="1">
    <citation type="submission" date="2022-12" db="EMBL/GenBank/DDBJ databases">
        <authorList>
            <person name="Ruckert C."/>
            <person name="Busche T."/>
            <person name="Kalinowski J."/>
            <person name="Wittmann C."/>
        </authorList>
    </citation>
    <scope>NUCLEOTIDE SEQUENCE</scope>
    <source>
        <strain evidence="2">DSM 40467</strain>
    </source>
</reference>
<evidence type="ECO:0000313" key="2">
    <source>
        <dbReference type="EMBL" id="WAZ19085.1"/>
    </source>
</evidence>
<proteinExistence type="predicted"/>
<protein>
    <recommendedName>
        <fullName evidence="4">DUF2244 domain-containing protein</fullName>
    </recommendedName>
</protein>
<keyword evidence="1" id="KW-1133">Transmembrane helix</keyword>
<feature type="transmembrane region" description="Helical" evidence="1">
    <location>
        <begin position="47"/>
        <end position="65"/>
    </location>
</feature>
<keyword evidence="1" id="KW-0472">Membrane</keyword>
<sequence length="165" mass="18587">MVISEDLLWDAEEKGTPTVSRLRRTAVTAGCVGLFVLVLWTASDATWAAWAAAAYVLAEIAYRVWDRRRLVEARIVVGEADGRARLRLRQAGGRTTEHDPHQVARVLIIRDNVVDSANLRLRLHGKRVLFGRPGRPPAVTTWRRTCPRAHVHERNAWWGMPGVPD</sequence>
<name>A0ABY7K652_9ACTN</name>
<feature type="transmembrane region" description="Helical" evidence="1">
    <location>
        <begin position="22"/>
        <end position="41"/>
    </location>
</feature>
<dbReference type="EMBL" id="CP114413">
    <property type="protein sequence ID" value="WAZ19085.1"/>
    <property type="molecule type" value="Genomic_DNA"/>
</dbReference>
<evidence type="ECO:0008006" key="4">
    <source>
        <dbReference type="Google" id="ProtNLM"/>
    </source>
</evidence>
<accession>A0ABY7K652</accession>
<dbReference type="Proteomes" id="UP001164439">
    <property type="component" value="Chromosome"/>
</dbReference>
<evidence type="ECO:0000256" key="1">
    <source>
        <dbReference type="SAM" id="Phobius"/>
    </source>
</evidence>
<organism evidence="2 3">
    <name type="scientific">Streptomyces cinnabarinus</name>
    <dbReference type="NCBI Taxonomy" id="67287"/>
    <lineage>
        <taxon>Bacteria</taxon>
        <taxon>Bacillati</taxon>
        <taxon>Actinomycetota</taxon>
        <taxon>Actinomycetes</taxon>
        <taxon>Kitasatosporales</taxon>
        <taxon>Streptomycetaceae</taxon>
        <taxon>Streptomyces</taxon>
    </lineage>
</organism>